<dbReference type="SMART" id="SM00409">
    <property type="entry name" value="IG"/>
    <property type="match status" value="3"/>
</dbReference>
<dbReference type="Proteomes" id="UP000694891">
    <property type="component" value="Unplaced"/>
</dbReference>
<dbReference type="Pfam" id="PF01582">
    <property type="entry name" value="TIR"/>
    <property type="match status" value="1"/>
</dbReference>
<evidence type="ECO:0000256" key="4">
    <source>
        <dbReference type="ARBA" id="ARBA00023157"/>
    </source>
</evidence>
<keyword evidence="7" id="KW-0812">Transmembrane</keyword>
<keyword evidence="5" id="KW-0325">Glycoprotein</keyword>
<feature type="domain" description="Ig-like" evidence="10">
    <location>
        <begin position="58"/>
        <end position="102"/>
    </location>
</feature>
<keyword evidence="2" id="KW-0378">Hydrolase</keyword>
<dbReference type="InterPro" id="IPR036179">
    <property type="entry name" value="Ig-like_dom_sf"/>
</dbReference>
<evidence type="ECO:0000259" key="10">
    <source>
        <dbReference type="PROSITE" id="PS50835"/>
    </source>
</evidence>
<dbReference type="PANTHER" id="PTHR11890:SF26">
    <property type="entry name" value="INTERLEUKIN-1 RECEPTOR TYPE 1"/>
    <property type="match status" value="1"/>
</dbReference>
<dbReference type="PROSITE" id="PS50835">
    <property type="entry name" value="IG_LIKE"/>
    <property type="match status" value="1"/>
</dbReference>
<dbReference type="InterPro" id="IPR003599">
    <property type="entry name" value="Ig_sub"/>
</dbReference>
<protein>
    <submittedName>
        <fullName evidence="12">Interleukin-1 receptor-like 1 isoform X2</fullName>
    </submittedName>
</protein>
<feature type="transmembrane region" description="Helical" evidence="7">
    <location>
        <begin position="334"/>
        <end position="366"/>
    </location>
</feature>
<keyword evidence="4" id="KW-1015">Disulfide bond</keyword>
<evidence type="ECO:0000256" key="1">
    <source>
        <dbReference type="ARBA" id="ARBA00009752"/>
    </source>
</evidence>
<sequence>MDALRVLLVVVISTSEWKSEASVSGCKDFDRDTFNLLEGEAFYFVPYSMNKPNRHDEEFTWYRSSPQFKNISSKETERVHYHGGALFLLDVLPDDAGNYTCQEIRPTGKCFNHHVEIGVFSTSYREDEKLTYGEIEDSDDNKEIACPRVVSNTCETLTGNFTWYKDFSLLPGEHEAEMWVENATKDDEGIYTCICTWRHFHKVYNSSASRRLIVPDKDINSDVDILSPTNKVQFADEGRPIKLNCSVYCGKNVAGRCDARWKINGISVSDIHSDRYNQTTKTVIENPSMNTITTAILTIGKVSAKDFEDEFECIGIGFYSVKRTTLTLKQRESIIPLVIGGVFVLFFCVFAAMLVKCFAIDLALFFRPYLPLSKHNEDNRVYDAYVVYQTQKMDKATEETLSRFVTDTLPSVLENKCGYRLFIHGRDDIPGEDRLELVEDCMKQSRRLMVILTPGSGSGSEIPDQCPTSPQAAVLGGFDWQVGLHHALIQREMSVILIQLGDTGPQGYTNFPPGLQHLILKSAPLKWPESSRGAAAWNSRFWKRVRYLMPATPAKKCAQSAIV</sequence>
<evidence type="ECO:0000256" key="3">
    <source>
        <dbReference type="ARBA" id="ARBA00023027"/>
    </source>
</evidence>
<dbReference type="InterPro" id="IPR013783">
    <property type="entry name" value="Ig-like_fold"/>
</dbReference>
<dbReference type="InterPro" id="IPR015621">
    <property type="entry name" value="IL-1_rcpt_fam"/>
</dbReference>
<evidence type="ECO:0000313" key="11">
    <source>
        <dbReference type="Proteomes" id="UP000694891"/>
    </source>
</evidence>
<dbReference type="Gene3D" id="2.60.40.10">
    <property type="entry name" value="Immunoglobulins"/>
    <property type="match status" value="3"/>
</dbReference>
<organism evidence="11 12">
    <name type="scientific">Stegastes partitus</name>
    <name type="common">bicolor damselfish</name>
    <dbReference type="NCBI Taxonomy" id="144197"/>
    <lineage>
        <taxon>Eukaryota</taxon>
        <taxon>Metazoa</taxon>
        <taxon>Chordata</taxon>
        <taxon>Craniata</taxon>
        <taxon>Vertebrata</taxon>
        <taxon>Euteleostomi</taxon>
        <taxon>Actinopterygii</taxon>
        <taxon>Neopterygii</taxon>
        <taxon>Teleostei</taxon>
        <taxon>Neoteleostei</taxon>
        <taxon>Acanthomorphata</taxon>
        <taxon>Ovalentaria</taxon>
        <taxon>Pomacentridae</taxon>
        <taxon>Stegastes</taxon>
    </lineage>
</organism>
<evidence type="ECO:0000256" key="2">
    <source>
        <dbReference type="ARBA" id="ARBA00022801"/>
    </source>
</evidence>
<keyword evidence="7" id="KW-1133">Transmembrane helix</keyword>
<evidence type="ECO:0000256" key="8">
    <source>
        <dbReference type="SAM" id="SignalP"/>
    </source>
</evidence>
<proteinExistence type="inferred from homology"/>
<keyword evidence="6" id="KW-0393">Immunoglobulin domain</keyword>
<dbReference type="AlphaFoldDB" id="A0A9Y4MZY3"/>
<evidence type="ECO:0000256" key="7">
    <source>
        <dbReference type="SAM" id="Phobius"/>
    </source>
</evidence>
<feature type="domain" description="TIR" evidence="9">
    <location>
        <begin position="380"/>
        <end position="549"/>
    </location>
</feature>
<feature type="signal peptide" evidence="8">
    <location>
        <begin position="1"/>
        <end position="21"/>
    </location>
</feature>
<dbReference type="PANTHER" id="PTHR11890">
    <property type="entry name" value="INTERLEUKIN-1 RECEPTOR FAMILY MEMBER"/>
    <property type="match status" value="1"/>
</dbReference>
<evidence type="ECO:0000256" key="5">
    <source>
        <dbReference type="ARBA" id="ARBA00023180"/>
    </source>
</evidence>
<reference evidence="12" key="1">
    <citation type="submission" date="2025-08" db="UniProtKB">
        <authorList>
            <consortium name="RefSeq"/>
        </authorList>
    </citation>
    <scope>IDENTIFICATION</scope>
</reference>
<comment type="similarity">
    <text evidence="1">Belongs to the interleukin-1 receptor family.</text>
</comment>
<keyword evidence="7" id="KW-0472">Membrane</keyword>
<dbReference type="SUPFAM" id="SSF48726">
    <property type="entry name" value="Immunoglobulin"/>
    <property type="match status" value="2"/>
</dbReference>
<dbReference type="InterPro" id="IPR035897">
    <property type="entry name" value="Toll_tir_struct_dom_sf"/>
</dbReference>
<gene>
    <name evidence="12" type="primary">LOC103357159</name>
</gene>
<dbReference type="PRINTS" id="PR01537">
    <property type="entry name" value="INTRLKN1R1F"/>
</dbReference>
<dbReference type="SMART" id="SM00255">
    <property type="entry name" value="TIR"/>
    <property type="match status" value="1"/>
</dbReference>
<dbReference type="FunFam" id="3.40.50.10140:FF:000009">
    <property type="entry name" value="X-linked interleukin-1 receptor accessory protein-like 1"/>
    <property type="match status" value="1"/>
</dbReference>
<name>A0A9Y4MZY3_9TELE</name>
<dbReference type="InterPro" id="IPR007110">
    <property type="entry name" value="Ig-like_dom"/>
</dbReference>
<keyword evidence="8" id="KW-0732">Signal</keyword>
<dbReference type="InterPro" id="IPR000157">
    <property type="entry name" value="TIR_dom"/>
</dbReference>
<dbReference type="PROSITE" id="PS50104">
    <property type="entry name" value="TIR"/>
    <property type="match status" value="1"/>
</dbReference>
<dbReference type="RefSeq" id="XP_008279809.1">
    <property type="nucleotide sequence ID" value="XM_008281587.1"/>
</dbReference>
<accession>A0A9Y4MZY3</accession>
<dbReference type="Gene3D" id="3.40.50.10140">
    <property type="entry name" value="Toll/interleukin-1 receptor homology (TIR) domain"/>
    <property type="match status" value="1"/>
</dbReference>
<evidence type="ECO:0000256" key="6">
    <source>
        <dbReference type="ARBA" id="ARBA00023319"/>
    </source>
</evidence>
<evidence type="ECO:0000259" key="9">
    <source>
        <dbReference type="PROSITE" id="PS50104"/>
    </source>
</evidence>
<feature type="chain" id="PRO_5041254110" evidence="8">
    <location>
        <begin position="22"/>
        <end position="563"/>
    </location>
</feature>
<evidence type="ECO:0000313" key="12">
    <source>
        <dbReference type="RefSeq" id="XP_008279809.1"/>
    </source>
</evidence>
<keyword evidence="3" id="KW-0520">NAD</keyword>
<dbReference type="GO" id="GO:0016787">
    <property type="term" value="F:hydrolase activity"/>
    <property type="evidence" value="ECO:0007669"/>
    <property type="project" value="UniProtKB-KW"/>
</dbReference>
<keyword evidence="11" id="KW-1185">Reference proteome</keyword>
<dbReference type="GO" id="GO:0007165">
    <property type="term" value="P:signal transduction"/>
    <property type="evidence" value="ECO:0007669"/>
    <property type="project" value="InterPro"/>
</dbReference>
<dbReference type="SUPFAM" id="SSF52200">
    <property type="entry name" value="Toll/Interleukin receptor TIR domain"/>
    <property type="match status" value="1"/>
</dbReference>
<dbReference type="GeneID" id="103357159"/>